<evidence type="ECO:0000313" key="3">
    <source>
        <dbReference type="EMBL" id="RUT14564.1"/>
    </source>
</evidence>
<reference evidence="3 4" key="1">
    <citation type="journal article" date="2019" name="Genome Biol. Evol.">
        <title>Day and night: Metabolic profiles and evolutionary relationships of six axenic non-marine cyanobacteria.</title>
        <authorList>
            <person name="Will S.E."/>
            <person name="Henke P."/>
            <person name="Boedeker C."/>
            <person name="Huang S."/>
            <person name="Brinkmann H."/>
            <person name="Rohde M."/>
            <person name="Jarek M."/>
            <person name="Friedl T."/>
            <person name="Seufert S."/>
            <person name="Schumacher M."/>
            <person name="Overmann J."/>
            <person name="Neumann-Schaal M."/>
            <person name="Petersen J."/>
        </authorList>
    </citation>
    <scope>NUCLEOTIDE SEQUENCE [LARGE SCALE GENOMIC DNA]</scope>
    <source>
        <strain evidence="3 4">SAG 39.79</strain>
    </source>
</reference>
<dbReference type="GO" id="GO:0004803">
    <property type="term" value="F:transposase activity"/>
    <property type="evidence" value="ECO:0007669"/>
    <property type="project" value="InterPro"/>
</dbReference>
<dbReference type="PANTHER" id="PTHR33055">
    <property type="entry name" value="TRANSPOSASE FOR INSERTION SEQUENCE ELEMENT IS1111A"/>
    <property type="match status" value="1"/>
</dbReference>
<dbReference type="GO" id="GO:0003677">
    <property type="term" value="F:DNA binding"/>
    <property type="evidence" value="ECO:0007669"/>
    <property type="project" value="InterPro"/>
</dbReference>
<accession>A0AB37UTI9</accession>
<dbReference type="InterPro" id="IPR002525">
    <property type="entry name" value="Transp_IS110-like_N"/>
</dbReference>
<evidence type="ECO:0000259" key="1">
    <source>
        <dbReference type="Pfam" id="PF01548"/>
    </source>
</evidence>
<protein>
    <submittedName>
        <fullName evidence="3">IS110 family transposase</fullName>
    </submittedName>
</protein>
<dbReference type="EMBL" id="RSCK01000001">
    <property type="protein sequence ID" value="RUT14564.1"/>
    <property type="molecule type" value="Genomic_DNA"/>
</dbReference>
<name>A0AB37UTI9_9CYAN</name>
<evidence type="ECO:0000259" key="2">
    <source>
        <dbReference type="Pfam" id="PF02371"/>
    </source>
</evidence>
<gene>
    <name evidence="3" type="ORF">DSM107010_01100</name>
</gene>
<feature type="domain" description="Transposase IS110-like N-terminal" evidence="1">
    <location>
        <begin position="9"/>
        <end position="155"/>
    </location>
</feature>
<dbReference type="RefSeq" id="WP_106165820.1">
    <property type="nucleotide sequence ID" value="NZ_JAVKZF010000005.1"/>
</dbReference>
<dbReference type="InterPro" id="IPR047650">
    <property type="entry name" value="Transpos_IS110"/>
</dbReference>
<dbReference type="PANTHER" id="PTHR33055:SF15">
    <property type="entry name" value="TRANSPOSASE-RELATED"/>
    <property type="match status" value="1"/>
</dbReference>
<dbReference type="Pfam" id="PF01548">
    <property type="entry name" value="DEDD_Tnp_IS110"/>
    <property type="match status" value="1"/>
</dbReference>
<comment type="caution">
    <text evidence="3">The sequence shown here is derived from an EMBL/GenBank/DDBJ whole genome shotgun (WGS) entry which is preliminary data.</text>
</comment>
<dbReference type="AlphaFoldDB" id="A0AB37UTI9"/>
<dbReference type="NCBIfam" id="NF033542">
    <property type="entry name" value="transpos_IS110"/>
    <property type="match status" value="1"/>
</dbReference>
<proteinExistence type="predicted"/>
<sequence length="413" mass="46177">MQVVHPHCAGLDVHKKTVVACAITPNHKGGWHKEVETFSTMTCDLLRLSDWLTQRSCSHVAMESTGEYWRPVFNILEANFEVILVNAAHIKNVPGRKTDIKDAQWIAELLQHGLVRASFIPSVEQRDLRDLVRHRANFIRERVNLGNRLQKVLEAANIKLGCVASDVMGTSGRAMLKAIVGGEANPEVMAELAIGRLRNKQEQLKQALEGRVRSHHRFILAELLCHIDGIDETIERFNQEIEAFCRPFEAAVQLLDTIPGVARQTAEIIVSEIGIDMNRFPTANHLAAWAGLAPGNYESAGKRLSSKTRRGNRVLRAALVQAAHALTQTKTYLAAQFRRLTPRRGRKRAAVAVAHSILVIAYHLIERNEPYRDLGANYFDQQRPEAATKSLVKRLERLGYQVSLQPQATVTAG</sequence>
<dbReference type="Pfam" id="PF02371">
    <property type="entry name" value="Transposase_20"/>
    <property type="match status" value="1"/>
</dbReference>
<dbReference type="InterPro" id="IPR003346">
    <property type="entry name" value="Transposase_20"/>
</dbReference>
<keyword evidence="4" id="KW-1185">Reference proteome</keyword>
<evidence type="ECO:0000313" key="4">
    <source>
        <dbReference type="Proteomes" id="UP000282574"/>
    </source>
</evidence>
<dbReference type="GO" id="GO:0006313">
    <property type="term" value="P:DNA transposition"/>
    <property type="evidence" value="ECO:0007669"/>
    <property type="project" value="InterPro"/>
</dbReference>
<feature type="domain" description="Transposase IS116/IS110/IS902 C-terminal" evidence="2">
    <location>
        <begin position="253"/>
        <end position="333"/>
    </location>
</feature>
<dbReference type="Proteomes" id="UP000282574">
    <property type="component" value="Unassembled WGS sequence"/>
</dbReference>
<organism evidence="3 4">
    <name type="scientific">Chroococcidiopsis cubana SAG 39.79</name>
    <dbReference type="NCBI Taxonomy" id="388085"/>
    <lineage>
        <taxon>Bacteria</taxon>
        <taxon>Bacillati</taxon>
        <taxon>Cyanobacteriota</taxon>
        <taxon>Cyanophyceae</taxon>
        <taxon>Chroococcidiopsidales</taxon>
        <taxon>Chroococcidiopsidaceae</taxon>
        <taxon>Chroococcidiopsis</taxon>
    </lineage>
</organism>